<comment type="caution">
    <text evidence="2">The sequence shown here is derived from an EMBL/GenBank/DDBJ whole genome shotgun (WGS) entry which is preliminary data.</text>
</comment>
<name>A0AAD9N8D5_9ANNE</name>
<dbReference type="PANTHER" id="PTHR35842">
    <property type="entry name" value="SI:CH211-67E16.11"/>
    <property type="match status" value="1"/>
</dbReference>
<feature type="chain" id="PRO_5042136341" evidence="1">
    <location>
        <begin position="30"/>
        <end position="188"/>
    </location>
</feature>
<evidence type="ECO:0000256" key="1">
    <source>
        <dbReference type="SAM" id="SignalP"/>
    </source>
</evidence>
<keyword evidence="3" id="KW-1185">Reference proteome</keyword>
<dbReference type="EMBL" id="JAODUP010000182">
    <property type="protein sequence ID" value="KAK2157899.1"/>
    <property type="molecule type" value="Genomic_DNA"/>
</dbReference>
<proteinExistence type="predicted"/>
<keyword evidence="1" id="KW-0732">Signal</keyword>
<sequence length="188" mass="21049">MVIQHLVSPTRAAVLLVVVLLLMVRASNQSTPTDTTKDHDNTTYEPVDDLTLPADAKQIRWALAAYDYLTNESCKEAVFTSERECRAVQRRGPHQMNVYLAGPSRYGRLRAVLPDGGLHKTGAHDAVLVLDPYPDANFGHLLLAFYVELGVTQTWCHLEGGRYLGKSPDLKYPVIQMSYISCSTRIYR</sequence>
<feature type="signal peptide" evidence="1">
    <location>
        <begin position="1"/>
        <end position="29"/>
    </location>
</feature>
<dbReference type="Proteomes" id="UP001208570">
    <property type="component" value="Unassembled WGS sequence"/>
</dbReference>
<organism evidence="2 3">
    <name type="scientific">Paralvinella palmiformis</name>
    <dbReference type="NCBI Taxonomy" id="53620"/>
    <lineage>
        <taxon>Eukaryota</taxon>
        <taxon>Metazoa</taxon>
        <taxon>Spiralia</taxon>
        <taxon>Lophotrochozoa</taxon>
        <taxon>Annelida</taxon>
        <taxon>Polychaeta</taxon>
        <taxon>Sedentaria</taxon>
        <taxon>Canalipalpata</taxon>
        <taxon>Terebellida</taxon>
        <taxon>Terebelliformia</taxon>
        <taxon>Alvinellidae</taxon>
        <taxon>Paralvinella</taxon>
    </lineage>
</organism>
<gene>
    <name evidence="2" type="ORF">LSH36_182g05017</name>
</gene>
<reference evidence="2" key="1">
    <citation type="journal article" date="2023" name="Mol. Biol. Evol.">
        <title>Third-Generation Sequencing Reveals the Adaptive Role of the Epigenome in Three Deep-Sea Polychaetes.</title>
        <authorList>
            <person name="Perez M."/>
            <person name="Aroh O."/>
            <person name="Sun Y."/>
            <person name="Lan Y."/>
            <person name="Juniper S.K."/>
            <person name="Young C.R."/>
            <person name="Angers B."/>
            <person name="Qian P.Y."/>
        </authorList>
    </citation>
    <scope>NUCLEOTIDE SEQUENCE</scope>
    <source>
        <strain evidence="2">P08H-3</strain>
    </source>
</reference>
<accession>A0AAD9N8D5</accession>
<dbReference type="PANTHER" id="PTHR35842:SF1">
    <property type="entry name" value="SI:CH211-67E16.11"/>
    <property type="match status" value="1"/>
</dbReference>
<dbReference type="AlphaFoldDB" id="A0AAD9N8D5"/>
<evidence type="ECO:0000313" key="3">
    <source>
        <dbReference type="Proteomes" id="UP001208570"/>
    </source>
</evidence>
<protein>
    <submittedName>
        <fullName evidence="2">Uncharacterized protein</fullName>
    </submittedName>
</protein>
<evidence type="ECO:0000313" key="2">
    <source>
        <dbReference type="EMBL" id="KAK2157899.1"/>
    </source>
</evidence>